<comment type="caution">
    <text evidence="1">The sequence shown here is derived from an EMBL/GenBank/DDBJ whole genome shotgun (WGS) entry which is preliminary data.</text>
</comment>
<dbReference type="AlphaFoldDB" id="A0A0C2VXX1"/>
<evidence type="ECO:0000313" key="2">
    <source>
        <dbReference type="Proteomes" id="UP000031938"/>
    </source>
</evidence>
<reference evidence="1 2" key="1">
    <citation type="submission" date="2015-01" db="EMBL/GenBank/DDBJ databases">
        <title>Genome sequencing of Jeotgalibacillus soli.</title>
        <authorList>
            <person name="Goh K.M."/>
            <person name="Chan K.-G."/>
            <person name="Yaakop A.S."/>
            <person name="Ee R."/>
            <person name="Gan H.M."/>
            <person name="Chan C.S."/>
        </authorList>
    </citation>
    <scope>NUCLEOTIDE SEQUENCE [LARGE SCALE GENOMIC DNA]</scope>
    <source>
        <strain evidence="1 2">P9</strain>
    </source>
</reference>
<keyword evidence="2" id="KW-1185">Reference proteome</keyword>
<organism evidence="1 2">
    <name type="scientific">Jeotgalibacillus soli</name>
    <dbReference type="NCBI Taxonomy" id="889306"/>
    <lineage>
        <taxon>Bacteria</taxon>
        <taxon>Bacillati</taxon>
        <taxon>Bacillota</taxon>
        <taxon>Bacilli</taxon>
        <taxon>Bacillales</taxon>
        <taxon>Caryophanaceae</taxon>
        <taxon>Jeotgalibacillus</taxon>
    </lineage>
</organism>
<dbReference type="PATRIC" id="fig|889306.3.peg.740"/>
<proteinExistence type="predicted"/>
<sequence length="38" mass="4034">MARTVSFQLLSLGSGGFGGPALRTVPFRLPVNGVRFNI</sequence>
<dbReference type="Proteomes" id="UP000031938">
    <property type="component" value="Unassembled WGS sequence"/>
</dbReference>
<protein>
    <submittedName>
        <fullName evidence="1">Uncharacterized protein</fullName>
    </submittedName>
</protein>
<gene>
    <name evidence="1" type="ORF">KP78_07390</name>
</gene>
<evidence type="ECO:0000313" key="1">
    <source>
        <dbReference type="EMBL" id="KIL49271.1"/>
    </source>
</evidence>
<name>A0A0C2VXX1_9BACL</name>
<dbReference type="EMBL" id="JXRP01000009">
    <property type="protein sequence ID" value="KIL49271.1"/>
    <property type="molecule type" value="Genomic_DNA"/>
</dbReference>
<accession>A0A0C2VXX1</accession>